<feature type="domain" description="ABC transmembrane type-1" evidence="7">
    <location>
        <begin position="84"/>
        <end position="290"/>
    </location>
</feature>
<dbReference type="Pfam" id="PF00528">
    <property type="entry name" value="BPD_transp_1"/>
    <property type="match status" value="1"/>
</dbReference>
<dbReference type="RefSeq" id="WP_058299598.1">
    <property type="nucleotide sequence ID" value="NZ_FMAU01000005.1"/>
</dbReference>
<evidence type="ECO:0000313" key="8">
    <source>
        <dbReference type="EMBL" id="SCC28268.1"/>
    </source>
</evidence>
<dbReference type="PANTHER" id="PTHR43839:SF3">
    <property type="entry name" value="OLIGOPEPTIDE ABC TRANSPORTER, PERMEASE PROTEIN"/>
    <property type="match status" value="1"/>
</dbReference>
<keyword evidence="4 6" id="KW-1133">Transmembrane helix</keyword>
<dbReference type="SUPFAM" id="SSF161098">
    <property type="entry name" value="MetI-like"/>
    <property type="match status" value="1"/>
</dbReference>
<dbReference type="GO" id="GO:0055085">
    <property type="term" value="P:transmembrane transport"/>
    <property type="evidence" value="ECO:0007669"/>
    <property type="project" value="InterPro"/>
</dbReference>
<accession>A0A0V8HBR4</accession>
<reference evidence="9" key="1">
    <citation type="submission" date="2016-08" db="EMBL/GenBank/DDBJ databases">
        <authorList>
            <person name="Varghese N."/>
            <person name="Submissions Spin"/>
        </authorList>
    </citation>
    <scope>NUCLEOTIDE SEQUENCE [LARGE SCALE GENOMIC DNA]</scope>
    <source>
        <strain evidence="9">SGD-1123</strain>
    </source>
</reference>
<dbReference type="AlphaFoldDB" id="A0A0V8HBR4"/>
<gene>
    <name evidence="8" type="ORF">GA0061094_3675</name>
</gene>
<evidence type="ECO:0000256" key="1">
    <source>
        <dbReference type="ARBA" id="ARBA00004141"/>
    </source>
</evidence>
<keyword evidence="3 6" id="KW-0812">Transmembrane</keyword>
<comment type="similarity">
    <text evidence="6">Belongs to the binding-protein-dependent transport system permease family.</text>
</comment>
<dbReference type="InterPro" id="IPR035906">
    <property type="entry name" value="MetI-like_sf"/>
</dbReference>
<evidence type="ECO:0000256" key="6">
    <source>
        <dbReference type="RuleBase" id="RU363032"/>
    </source>
</evidence>
<evidence type="ECO:0000259" key="7">
    <source>
        <dbReference type="PROSITE" id="PS50928"/>
    </source>
</evidence>
<sequence>MSVFKHIRFWIPILILLAMIIGSYLVPVLNPDFLESGPAYMKDEETGRVTAAPVYSISEMPPLGSDKLGRNLFIILLAGAKYTLLSAIVIALLRMTGGFITGVLYAFLPRWIRTGAKGLLDTFNFIPLAIVVYILLYPLQLAFAGGSLPSFRFLMIEVIMIALIVIPSLGMYVGQGMHDFLKQDFISASRTMGAGRFHLIRKHLWPYFSRQSIVLFSEQLAQTLLLLVQLGILHITLGGLITENFGVMEFIPQYFSVTNEWAATMSINIQQVFNKPMLLLAPLLFFAVSIYCVNQISSVLRQVLIEGQAVKAGSVEKGGRGQAALSKQSVEDFQFTAGRERDHRETV</sequence>
<feature type="transmembrane region" description="Helical" evidence="6">
    <location>
        <begin position="119"/>
        <end position="139"/>
    </location>
</feature>
<keyword evidence="2 6" id="KW-0813">Transport</keyword>
<evidence type="ECO:0000256" key="5">
    <source>
        <dbReference type="ARBA" id="ARBA00023136"/>
    </source>
</evidence>
<comment type="subcellular location">
    <subcellularLocation>
        <location evidence="6">Cell membrane</location>
        <topology evidence="6">Multi-pass membrane protein</topology>
    </subcellularLocation>
    <subcellularLocation>
        <location evidence="1">Membrane</location>
        <topology evidence="1">Multi-pass membrane protein</topology>
    </subcellularLocation>
</comment>
<evidence type="ECO:0000256" key="3">
    <source>
        <dbReference type="ARBA" id="ARBA00022692"/>
    </source>
</evidence>
<dbReference type="CDD" id="cd06261">
    <property type="entry name" value="TM_PBP2"/>
    <property type="match status" value="1"/>
</dbReference>
<protein>
    <submittedName>
        <fullName evidence="8">ABC-type dipeptide/oligopeptide/nickel transport system, permease component</fullName>
    </submittedName>
</protein>
<name>A0A0V8HBR4_9BACI</name>
<dbReference type="EMBL" id="FMAU01000005">
    <property type="protein sequence ID" value="SCC28268.1"/>
    <property type="molecule type" value="Genomic_DNA"/>
</dbReference>
<dbReference type="PROSITE" id="PS50928">
    <property type="entry name" value="ABC_TM1"/>
    <property type="match status" value="1"/>
</dbReference>
<dbReference type="OrthoDB" id="2155652at2"/>
<organism evidence="8 9">
    <name type="scientific">[Bacillus] enclensis</name>
    <dbReference type="NCBI Taxonomy" id="1402860"/>
    <lineage>
        <taxon>Bacteria</taxon>
        <taxon>Bacillati</taxon>
        <taxon>Bacillota</taxon>
        <taxon>Bacilli</taxon>
        <taxon>Bacillales</taxon>
        <taxon>Bacillaceae</taxon>
        <taxon>Rossellomorea</taxon>
    </lineage>
</organism>
<dbReference type="Gene3D" id="1.10.3720.10">
    <property type="entry name" value="MetI-like"/>
    <property type="match status" value="1"/>
</dbReference>
<feature type="transmembrane region" description="Helical" evidence="6">
    <location>
        <begin position="277"/>
        <end position="294"/>
    </location>
</feature>
<dbReference type="PANTHER" id="PTHR43839">
    <property type="entry name" value="OPPC IN A BINDING PROTEIN-DEPENDENT TRANSPORT SYSTEM"/>
    <property type="match status" value="1"/>
</dbReference>
<keyword evidence="9" id="KW-1185">Reference proteome</keyword>
<keyword evidence="5 6" id="KW-0472">Membrane</keyword>
<dbReference type="Proteomes" id="UP000181997">
    <property type="component" value="Unassembled WGS sequence"/>
</dbReference>
<evidence type="ECO:0000313" key="9">
    <source>
        <dbReference type="Proteomes" id="UP000181997"/>
    </source>
</evidence>
<proteinExistence type="inferred from homology"/>
<feature type="transmembrane region" description="Helical" evidence="6">
    <location>
        <begin position="82"/>
        <end position="107"/>
    </location>
</feature>
<evidence type="ECO:0000256" key="2">
    <source>
        <dbReference type="ARBA" id="ARBA00022448"/>
    </source>
</evidence>
<feature type="transmembrane region" description="Helical" evidence="6">
    <location>
        <begin position="7"/>
        <end position="26"/>
    </location>
</feature>
<dbReference type="GO" id="GO:0005886">
    <property type="term" value="C:plasma membrane"/>
    <property type="evidence" value="ECO:0007669"/>
    <property type="project" value="UniProtKB-SubCell"/>
</dbReference>
<dbReference type="InterPro" id="IPR000515">
    <property type="entry name" value="MetI-like"/>
</dbReference>
<feature type="transmembrane region" description="Helical" evidence="6">
    <location>
        <begin position="151"/>
        <end position="173"/>
    </location>
</feature>
<feature type="transmembrane region" description="Helical" evidence="6">
    <location>
        <begin position="220"/>
        <end position="241"/>
    </location>
</feature>
<evidence type="ECO:0000256" key="4">
    <source>
        <dbReference type="ARBA" id="ARBA00022989"/>
    </source>
</evidence>